<name>A0A225DI71_9BACT</name>
<gene>
    <name evidence="2" type="ORF">FRUB_08638</name>
</gene>
<dbReference type="NCBIfam" id="TIGR00738">
    <property type="entry name" value="rrf2_super"/>
    <property type="match status" value="1"/>
</dbReference>
<organism evidence="2 3">
    <name type="scientific">Fimbriiglobus ruber</name>
    <dbReference type="NCBI Taxonomy" id="1908690"/>
    <lineage>
        <taxon>Bacteria</taxon>
        <taxon>Pseudomonadati</taxon>
        <taxon>Planctomycetota</taxon>
        <taxon>Planctomycetia</taxon>
        <taxon>Gemmatales</taxon>
        <taxon>Gemmataceae</taxon>
        <taxon>Fimbriiglobus</taxon>
    </lineage>
</organism>
<dbReference type="PROSITE" id="PS51197">
    <property type="entry name" value="HTH_RRF2_2"/>
    <property type="match status" value="1"/>
</dbReference>
<keyword evidence="3" id="KW-1185">Reference proteome</keyword>
<dbReference type="RefSeq" id="WP_088259143.1">
    <property type="nucleotide sequence ID" value="NZ_NIDE01000017.1"/>
</dbReference>
<dbReference type="GO" id="GO:0005829">
    <property type="term" value="C:cytosol"/>
    <property type="evidence" value="ECO:0007669"/>
    <property type="project" value="TreeGrafter"/>
</dbReference>
<dbReference type="PROSITE" id="PS01332">
    <property type="entry name" value="HTH_RRF2_1"/>
    <property type="match status" value="1"/>
</dbReference>
<dbReference type="GO" id="GO:0003700">
    <property type="term" value="F:DNA-binding transcription factor activity"/>
    <property type="evidence" value="ECO:0007669"/>
    <property type="project" value="TreeGrafter"/>
</dbReference>
<dbReference type="Gene3D" id="1.10.10.10">
    <property type="entry name" value="Winged helix-like DNA-binding domain superfamily/Winged helix DNA-binding domain"/>
    <property type="match status" value="1"/>
</dbReference>
<dbReference type="AlphaFoldDB" id="A0A225DI71"/>
<dbReference type="PANTHER" id="PTHR33221">
    <property type="entry name" value="WINGED HELIX-TURN-HELIX TRANSCRIPTIONAL REGULATOR, RRF2 FAMILY"/>
    <property type="match status" value="1"/>
</dbReference>
<dbReference type="Proteomes" id="UP000214646">
    <property type="component" value="Unassembled WGS sequence"/>
</dbReference>
<evidence type="ECO:0000313" key="3">
    <source>
        <dbReference type="Proteomes" id="UP000214646"/>
    </source>
</evidence>
<evidence type="ECO:0000256" key="1">
    <source>
        <dbReference type="ARBA" id="ARBA00023125"/>
    </source>
</evidence>
<dbReference type="InterPro" id="IPR036388">
    <property type="entry name" value="WH-like_DNA-bd_sf"/>
</dbReference>
<evidence type="ECO:0000313" key="2">
    <source>
        <dbReference type="EMBL" id="OWK36075.1"/>
    </source>
</evidence>
<protein>
    <submittedName>
        <fullName evidence="2">Rrf2 family transcriptional regulator</fullName>
    </submittedName>
</protein>
<dbReference type="EMBL" id="NIDE01000017">
    <property type="protein sequence ID" value="OWK36075.1"/>
    <property type="molecule type" value="Genomic_DNA"/>
</dbReference>
<comment type="caution">
    <text evidence="2">The sequence shown here is derived from an EMBL/GenBank/DDBJ whole genome shotgun (WGS) entry which is preliminary data.</text>
</comment>
<dbReference type="PANTHER" id="PTHR33221:SF5">
    <property type="entry name" value="HTH-TYPE TRANSCRIPTIONAL REGULATOR ISCR"/>
    <property type="match status" value="1"/>
</dbReference>
<dbReference type="Pfam" id="PF02082">
    <property type="entry name" value="Rrf2"/>
    <property type="match status" value="1"/>
</dbReference>
<reference evidence="3" key="1">
    <citation type="submission" date="2017-06" db="EMBL/GenBank/DDBJ databases">
        <title>Genome analysis of Fimbriiglobus ruber SP5, the first member of the order Planctomycetales with confirmed chitinolytic capability.</title>
        <authorList>
            <person name="Ravin N.V."/>
            <person name="Rakitin A.L."/>
            <person name="Ivanova A.A."/>
            <person name="Beletsky A.V."/>
            <person name="Kulichevskaya I.S."/>
            <person name="Mardanov A.V."/>
            <person name="Dedysh S.N."/>
        </authorList>
    </citation>
    <scope>NUCLEOTIDE SEQUENCE [LARGE SCALE GENOMIC DNA]</scope>
    <source>
        <strain evidence="3">SP5</strain>
    </source>
</reference>
<sequence length="145" mass="15860">MQFSAKAEYACLSMLELAVRHDDPRPVRLADVADQHGIPQRFLVQILLQLKGAGLVASTRGASGGYQLARPPADITLFDILEVVDRSDDEVSKTNRPTNKKGDASSLSSALHGVWDRIVQSRQQILKQTTLAHLVEAGQGLQYVI</sequence>
<dbReference type="InterPro" id="IPR030489">
    <property type="entry name" value="TR_Rrf2-type_CS"/>
</dbReference>
<accession>A0A225DI71</accession>
<dbReference type="OrthoDB" id="9808360at2"/>
<dbReference type="GO" id="GO:0003677">
    <property type="term" value="F:DNA binding"/>
    <property type="evidence" value="ECO:0007669"/>
    <property type="project" value="UniProtKB-KW"/>
</dbReference>
<keyword evidence="1" id="KW-0238">DNA-binding</keyword>
<dbReference type="InterPro" id="IPR036390">
    <property type="entry name" value="WH_DNA-bd_sf"/>
</dbReference>
<dbReference type="SUPFAM" id="SSF46785">
    <property type="entry name" value="Winged helix' DNA-binding domain"/>
    <property type="match status" value="1"/>
</dbReference>
<dbReference type="InterPro" id="IPR000944">
    <property type="entry name" value="Tscrpt_reg_Rrf2"/>
</dbReference>
<proteinExistence type="predicted"/>